<protein>
    <submittedName>
        <fullName evidence="1">Acetoacetate decarboxylase family protein</fullName>
    </submittedName>
</protein>
<dbReference type="RefSeq" id="WP_165234174.1">
    <property type="nucleotide sequence ID" value="NZ_CP049257.1"/>
</dbReference>
<proteinExistence type="predicted"/>
<evidence type="ECO:0000313" key="2">
    <source>
        <dbReference type="Proteomes" id="UP000502996"/>
    </source>
</evidence>
<name>A0A6G6WF69_9ACTN</name>
<dbReference type="SUPFAM" id="SSF160104">
    <property type="entry name" value="Acetoacetate decarboxylase-like"/>
    <property type="match status" value="1"/>
</dbReference>
<dbReference type="Gene3D" id="2.40.400.10">
    <property type="entry name" value="Acetoacetate decarboxylase-like"/>
    <property type="match status" value="1"/>
</dbReference>
<sequence>MTAQTEWLPSTVSEGVEYPAAPWEMVGSLWLTLFRVPRAVDELRPAGLYGAAFVSYEEGSPLEYAELLVARPVAAGGQRGRRVSITDIWVDSPESVAGGRELWAIPKGLCDFSFETVHAGPLSTTRWTAHEGRTPIASATFRDVSRAAPRLPFKATVWQPGIADTGGAERTAVMQGAARALPARARWDVNPDGPLGWLVGARQLASFRQAGFRMSFG</sequence>
<accession>A0A6G6WF69</accession>
<keyword evidence="2" id="KW-1185">Reference proteome</keyword>
<dbReference type="InterPro" id="IPR023375">
    <property type="entry name" value="ADC_dom_sf"/>
</dbReference>
<dbReference type="Pfam" id="PF06314">
    <property type="entry name" value="ADC"/>
    <property type="match status" value="1"/>
</dbReference>
<dbReference type="GO" id="GO:0016829">
    <property type="term" value="F:lyase activity"/>
    <property type="evidence" value="ECO:0007669"/>
    <property type="project" value="InterPro"/>
</dbReference>
<dbReference type="InterPro" id="IPR010451">
    <property type="entry name" value="Acetoacetate_decarboxylase"/>
</dbReference>
<organism evidence="1 2">
    <name type="scientific">Nocardioides anomalus</name>
    <dbReference type="NCBI Taxonomy" id="2712223"/>
    <lineage>
        <taxon>Bacteria</taxon>
        <taxon>Bacillati</taxon>
        <taxon>Actinomycetota</taxon>
        <taxon>Actinomycetes</taxon>
        <taxon>Propionibacteriales</taxon>
        <taxon>Nocardioidaceae</taxon>
        <taxon>Nocardioides</taxon>
    </lineage>
</organism>
<dbReference type="Proteomes" id="UP000502996">
    <property type="component" value="Chromosome"/>
</dbReference>
<dbReference type="AlphaFoldDB" id="A0A6G6WF69"/>
<gene>
    <name evidence="1" type="ORF">G5V58_14740</name>
</gene>
<dbReference type="KEGG" id="nano:G5V58_14740"/>
<reference evidence="1 2" key="1">
    <citation type="submission" date="2020-02" db="EMBL/GenBank/DDBJ databases">
        <title>Full genome sequence of Nocardioides sp. R-3366.</title>
        <authorList>
            <person name="Im W.-T."/>
        </authorList>
    </citation>
    <scope>NUCLEOTIDE SEQUENCE [LARGE SCALE GENOMIC DNA]</scope>
    <source>
        <strain evidence="1 2">R-3366</strain>
    </source>
</reference>
<evidence type="ECO:0000313" key="1">
    <source>
        <dbReference type="EMBL" id="QIG43859.1"/>
    </source>
</evidence>
<dbReference type="EMBL" id="CP049257">
    <property type="protein sequence ID" value="QIG43859.1"/>
    <property type="molecule type" value="Genomic_DNA"/>
</dbReference>